<dbReference type="Proteomes" id="UP001287286">
    <property type="component" value="Unassembled WGS sequence"/>
</dbReference>
<gene>
    <name evidence="2" type="ORF">Purlil1_5954</name>
</gene>
<accession>A0ABR0C1E9</accession>
<keyword evidence="3" id="KW-1185">Reference proteome</keyword>
<proteinExistence type="predicted"/>
<feature type="compositionally biased region" description="Basic and acidic residues" evidence="1">
    <location>
        <begin position="312"/>
        <end position="337"/>
    </location>
</feature>
<name>A0ABR0C1E9_PURLI</name>
<evidence type="ECO:0000256" key="1">
    <source>
        <dbReference type="SAM" id="MobiDB-lite"/>
    </source>
</evidence>
<reference evidence="2 3" key="1">
    <citation type="journal article" date="2024" name="Microbiol. Resour. Announc.">
        <title>Genome annotations for the ascomycete fungi Trichoderma harzianum, Trichoderma aggressivum, and Purpureocillium lilacinum.</title>
        <authorList>
            <person name="Beijen E.P.W."/>
            <person name="Ohm R.A."/>
        </authorList>
    </citation>
    <scope>NUCLEOTIDE SEQUENCE [LARGE SCALE GENOMIC DNA]</scope>
    <source>
        <strain evidence="2 3">CBS 150709</strain>
    </source>
</reference>
<organism evidence="2 3">
    <name type="scientific">Purpureocillium lilacinum</name>
    <name type="common">Paecilomyces lilacinus</name>
    <dbReference type="NCBI Taxonomy" id="33203"/>
    <lineage>
        <taxon>Eukaryota</taxon>
        <taxon>Fungi</taxon>
        <taxon>Dikarya</taxon>
        <taxon>Ascomycota</taxon>
        <taxon>Pezizomycotina</taxon>
        <taxon>Sordariomycetes</taxon>
        <taxon>Hypocreomycetidae</taxon>
        <taxon>Hypocreales</taxon>
        <taxon>Ophiocordycipitaceae</taxon>
        <taxon>Purpureocillium</taxon>
    </lineage>
</organism>
<sequence>MSSVQPPPPLVTVSNYGVQRHGMSDLAARGADAIIPSSAELPSHGPGGATAAAEDLTYRCCRDIGDVSGNKDFSGGVFRRRARAQGGRAELTMACSVACVSATLSALLRAGLSPLPPPLPLPPPFPFGPGLEEAWTSDHTGCTPVRLGYYLKNAQKCPGDVRVQAAKPRHAAGVYVLAGGEQHQRRNSATNTAARTNAGLGITLEADQAGRVSAAARRTSSVLWRARACEKGFGRREGKSQPLLTLVVRGWLISCHLLLSYTRDLFELGGGAAPVREGGMEEEVVMDEGKKAGGYRLEWRERGRCETGAGKGEQRRAQQELVDTDRAREYTHRDRPPGPRPLRPAPTSPRFFALALSGLGIPGFFFRGVAVGNATRANLPGTWATQMGAAEVTDSAAAAAAAKLMAPPAIFPSWQRPPSVVDASARPRIPSSSSSPSARLLLMPPSVTSSPAICYCYALLPAATLLLAVSSALIPRVVRSVMERAWA</sequence>
<evidence type="ECO:0000313" key="2">
    <source>
        <dbReference type="EMBL" id="KAK4089851.1"/>
    </source>
</evidence>
<feature type="region of interest" description="Disordered" evidence="1">
    <location>
        <begin position="306"/>
        <end position="346"/>
    </location>
</feature>
<comment type="caution">
    <text evidence="2">The sequence shown here is derived from an EMBL/GenBank/DDBJ whole genome shotgun (WGS) entry which is preliminary data.</text>
</comment>
<evidence type="ECO:0000313" key="3">
    <source>
        <dbReference type="Proteomes" id="UP001287286"/>
    </source>
</evidence>
<protein>
    <submittedName>
        <fullName evidence="2">Uncharacterized protein</fullName>
    </submittedName>
</protein>
<dbReference type="EMBL" id="JAWRVI010000018">
    <property type="protein sequence ID" value="KAK4089851.1"/>
    <property type="molecule type" value="Genomic_DNA"/>
</dbReference>